<dbReference type="InterPro" id="IPR052017">
    <property type="entry name" value="TSUP"/>
</dbReference>
<accession>R8AVJ7</accession>
<evidence type="ECO:0000313" key="10">
    <source>
        <dbReference type="Proteomes" id="UP000014012"/>
    </source>
</evidence>
<evidence type="ECO:0000256" key="8">
    <source>
        <dbReference type="RuleBase" id="RU363041"/>
    </source>
</evidence>
<evidence type="ECO:0000313" key="9">
    <source>
        <dbReference type="EMBL" id="EON90364.1"/>
    </source>
</evidence>
<dbReference type="Pfam" id="PF01925">
    <property type="entry name" value="TauE"/>
    <property type="match status" value="1"/>
</dbReference>
<feature type="transmembrane region" description="Helical" evidence="8">
    <location>
        <begin position="161"/>
        <end position="179"/>
    </location>
</feature>
<evidence type="ECO:0000256" key="1">
    <source>
        <dbReference type="ARBA" id="ARBA00004651"/>
    </source>
</evidence>
<keyword evidence="7 8" id="KW-0472">Membrane</keyword>
<comment type="subcellular location">
    <subcellularLocation>
        <location evidence="8">Cell inner membrane</location>
        <topology evidence="8">Multi-pass membrane protein</topology>
    </subcellularLocation>
    <subcellularLocation>
        <location evidence="1">Cell membrane</location>
        <topology evidence="1">Multi-pass membrane protein</topology>
    </subcellularLocation>
</comment>
<comment type="similarity">
    <text evidence="2 8">Belongs to the 4-toluene sulfonate uptake permease (TSUP) (TC 2.A.102) family.</text>
</comment>
<gene>
    <name evidence="9" type="ORF">PLESHI_02512</name>
</gene>
<keyword evidence="10" id="KW-1185">Reference proteome</keyword>
<dbReference type="InterPro" id="IPR002781">
    <property type="entry name" value="TM_pro_TauE-like"/>
</dbReference>
<keyword evidence="4 8" id="KW-1003">Cell membrane</keyword>
<proteinExistence type="inferred from homology"/>
<feature type="transmembrane region" description="Helical" evidence="8">
    <location>
        <begin position="78"/>
        <end position="96"/>
    </location>
</feature>
<dbReference type="Proteomes" id="UP000014012">
    <property type="component" value="Unassembled WGS sequence"/>
</dbReference>
<evidence type="ECO:0000256" key="7">
    <source>
        <dbReference type="ARBA" id="ARBA00023136"/>
    </source>
</evidence>
<dbReference type="PANTHER" id="PTHR30269">
    <property type="entry name" value="TRANSMEMBRANE PROTEIN YFCA"/>
    <property type="match status" value="1"/>
</dbReference>
<dbReference type="EMBL" id="AQQO01000021">
    <property type="protein sequence ID" value="EON90364.1"/>
    <property type="molecule type" value="Genomic_DNA"/>
</dbReference>
<evidence type="ECO:0000256" key="4">
    <source>
        <dbReference type="ARBA" id="ARBA00022475"/>
    </source>
</evidence>
<feature type="transmembrane region" description="Helical" evidence="8">
    <location>
        <begin position="191"/>
        <end position="212"/>
    </location>
</feature>
<dbReference type="RefSeq" id="WP_010862141.1">
    <property type="nucleotide sequence ID" value="NZ_KB944507.1"/>
</dbReference>
<keyword evidence="5 8" id="KW-0812">Transmembrane</keyword>
<evidence type="ECO:0000256" key="5">
    <source>
        <dbReference type="ARBA" id="ARBA00022692"/>
    </source>
</evidence>
<dbReference type="PATRIC" id="fig|1315976.3.peg.484"/>
<name>R8AVJ7_PLESH</name>
<comment type="caution">
    <text evidence="9">The sequence shown here is derived from an EMBL/GenBank/DDBJ whole genome shotgun (WGS) entry which is preliminary data.</text>
</comment>
<dbReference type="PANTHER" id="PTHR30269:SF0">
    <property type="entry name" value="MEMBRANE TRANSPORTER PROTEIN YFCA-RELATED"/>
    <property type="match status" value="1"/>
</dbReference>
<dbReference type="NCBIfam" id="NF007909">
    <property type="entry name" value="PRK10621.1"/>
    <property type="match status" value="1"/>
</dbReference>
<reference evidence="9 10" key="1">
    <citation type="journal article" date="2013" name="Genome Announc.">
        <title>Genome Sequence of Plesiomonas shigelloides Strain 302-73 (Serotype O1).</title>
        <authorList>
            <person name="Pique N."/>
            <person name="Aquilini E."/>
            <person name="Alioto T."/>
            <person name="Minana-Galbis D."/>
            <person name="Tomas J.M."/>
        </authorList>
    </citation>
    <scope>NUCLEOTIDE SEQUENCE [LARGE SCALE GENOMIC DNA]</scope>
    <source>
        <strain evidence="9 10">302-73</strain>
    </source>
</reference>
<dbReference type="STRING" id="703.SAMEA2665130_00915"/>
<keyword evidence="3" id="KW-0813">Transport</keyword>
<feature type="transmembrane region" description="Helical" evidence="8">
    <location>
        <begin position="103"/>
        <end position="122"/>
    </location>
</feature>
<keyword evidence="8" id="KW-0997">Cell inner membrane</keyword>
<organism evidence="9 10">
    <name type="scientific">Plesiomonas shigelloides 302-73</name>
    <dbReference type="NCBI Taxonomy" id="1315976"/>
    <lineage>
        <taxon>Bacteria</taxon>
        <taxon>Pseudomonadati</taxon>
        <taxon>Pseudomonadota</taxon>
        <taxon>Gammaproteobacteria</taxon>
        <taxon>Enterobacterales</taxon>
        <taxon>Enterobacteriaceae</taxon>
        <taxon>Plesiomonas</taxon>
    </lineage>
</organism>
<dbReference type="GO" id="GO:0005886">
    <property type="term" value="C:plasma membrane"/>
    <property type="evidence" value="ECO:0007669"/>
    <property type="project" value="UniProtKB-SubCell"/>
</dbReference>
<dbReference type="AlphaFoldDB" id="R8AVJ7"/>
<dbReference type="HOGENOM" id="CLU_045498_2_1_6"/>
<sequence length="266" mass="28136">MELALSWEMLLLLLAAASLAGFIDAIAGGGGLLTVPALLAAGLPPAMALGTNKLQGTAGSFSATWYFVRRGAVNLSDITFMIICTFIGSVVGTILVQMIDASVLRQVLPFLILAVGGYFLFSPRVGETDRHSRISARLFALTAGAGIGFYDGFFGPGTGSFFAIAFVTLLGFNLAKATAHTKVLNFTSNVASLLFFALGGKVVWSVGLLMMVGQFIGARLGARMVLTKGQSFIRPMIVTVSLLMTCKMVYDSHGTEIYQWLSALIA</sequence>
<protein>
    <recommendedName>
        <fullName evidence="8">Probable membrane transporter protein</fullName>
    </recommendedName>
</protein>
<keyword evidence="6 8" id="KW-1133">Transmembrane helix</keyword>
<evidence type="ECO:0000256" key="3">
    <source>
        <dbReference type="ARBA" id="ARBA00022448"/>
    </source>
</evidence>
<evidence type="ECO:0000256" key="2">
    <source>
        <dbReference type="ARBA" id="ARBA00009142"/>
    </source>
</evidence>
<evidence type="ECO:0000256" key="6">
    <source>
        <dbReference type="ARBA" id="ARBA00022989"/>
    </source>
</evidence>